<evidence type="ECO:0000259" key="8">
    <source>
        <dbReference type="PROSITE" id="PS50112"/>
    </source>
</evidence>
<dbReference type="InterPro" id="IPR011006">
    <property type="entry name" value="CheY-like_superfamily"/>
</dbReference>
<keyword evidence="10" id="KW-0808">Transferase</keyword>
<reference evidence="10 11" key="1">
    <citation type="journal article" date="2003" name="Proc. Natl. Acad. Sci. U.S.A.">
        <title>Complete genome sequence and analysis of Wolinella succinogenes.</title>
        <authorList>
            <person name="Baar C."/>
            <person name="Eppinger M."/>
            <person name="Raddatz G."/>
            <person name="Simon JM."/>
            <person name="Lanz C."/>
            <person name="Klimmek O."/>
            <person name="Nandakumar R."/>
            <person name="Gross R."/>
            <person name="Rosinus A."/>
            <person name="Keller H."/>
            <person name="Jagtap P."/>
            <person name="Linke B."/>
            <person name="Meyer F."/>
            <person name="Lederer H."/>
            <person name="Schuster S.C."/>
        </authorList>
    </citation>
    <scope>NUCLEOTIDE SEQUENCE [LARGE SCALE GENOMIC DNA]</scope>
    <source>
        <strain evidence="11">ATCC 29543 / DSM 1740 / CCUG 13145 / JCM 31913 / LMG 7466 / NCTC 11488 / FDC 602W</strain>
    </source>
</reference>
<feature type="domain" description="PAS" evidence="8">
    <location>
        <begin position="409"/>
        <end position="452"/>
    </location>
</feature>
<dbReference type="NCBIfam" id="TIGR00229">
    <property type="entry name" value="sensory_box"/>
    <property type="match status" value="2"/>
</dbReference>
<dbReference type="PRINTS" id="PR00344">
    <property type="entry name" value="BCTRLSENSOR"/>
</dbReference>
<dbReference type="PANTHER" id="PTHR43547:SF2">
    <property type="entry name" value="HYBRID SIGNAL TRANSDUCTION HISTIDINE KINASE C"/>
    <property type="match status" value="1"/>
</dbReference>
<dbReference type="Proteomes" id="UP000000422">
    <property type="component" value="Chromosome"/>
</dbReference>
<dbReference type="PROSITE" id="PS50112">
    <property type="entry name" value="PAS"/>
    <property type="match status" value="1"/>
</dbReference>
<dbReference type="PROSITE" id="PS50109">
    <property type="entry name" value="HIS_KIN"/>
    <property type="match status" value="1"/>
</dbReference>
<dbReference type="GO" id="GO:0000155">
    <property type="term" value="F:phosphorelay sensor kinase activity"/>
    <property type="evidence" value="ECO:0007669"/>
    <property type="project" value="InterPro"/>
</dbReference>
<dbReference type="Gene3D" id="1.10.287.130">
    <property type="match status" value="1"/>
</dbReference>
<sequence>MTPKRLLIVEDSRSINRYLSEYLLELGFLIRSVFSLKEAMEAMREESFDYGIFDLTLPDGDAREMVSRAIRQSKVIILTSNENQLIRDDYFKLGVLDYISKNNPMDYICKQIELLIEKVEHNNQYTILVVDDSRAIREMCKSVFEIRNYSIALASSGKEALELIESERIDLVILDLFLPDVHGLEILYKIRENSQNLTLPVIALSSTLNNDHIAKVLKHGANDFINKPFSIEQIILKAANLIKDAHAERELAERLLEVEELKRRLDDAQRIAKMGSFEEDLSQKNTWWSRGIYELLGYTPFEVEPRAELFFQHIKEPHRTLIKEHYLHLNQSQETQYISEDYEILTKKGEGRWLNSSVKLIRDEKGTLLKAQGAILDVTENKRLRDELLRFNIELEKRVRHEVMGKLRLERQFRQLFENSYDAILLIDYRQRRIIDCNQTAQKLLGYSKEELRLLPPYRLLRAMSARSIKPIFQDILAKRREIHDITLLSQSGEQLLGQLSFNTLQEEDSNLLLCSFRNLTEQYLLKEEKNHQQNLLIQQSKLAAMGEMIGSIAHQWRQPINALAVKIQDIELAYENEELTPSYVDHFVHSSMDLISFMSHTIDDFRNFFRPSKATSTFKVLEEIQKSIAMVQNQARLSQISCLLHSELPKDFTITGYQNELKQVLLNLLKNAIDSVEERIVLDPLCERKIDLFLSLKEPFLEIQIQDTGVGIPQGIKEKIFDPYFTTKEQGKGTGIGLYMSKIIIEKNMEGKISVINQEPPGSGALFTLLIPIELRKDAKHGPTHAFL</sequence>
<dbReference type="SUPFAM" id="SSF55874">
    <property type="entry name" value="ATPase domain of HSP90 chaperone/DNA topoisomerase II/histidine kinase"/>
    <property type="match status" value="1"/>
</dbReference>
<comment type="catalytic activity">
    <reaction evidence="1">
        <text>ATP + protein L-histidine = ADP + protein N-phospho-L-histidine.</text>
        <dbReference type="EC" id="2.7.13.3"/>
    </reaction>
</comment>
<evidence type="ECO:0000259" key="6">
    <source>
        <dbReference type="PROSITE" id="PS50109"/>
    </source>
</evidence>
<proteinExistence type="predicted"/>
<evidence type="ECO:0000256" key="2">
    <source>
        <dbReference type="ARBA" id="ARBA00012438"/>
    </source>
</evidence>
<dbReference type="InterPro" id="IPR000700">
    <property type="entry name" value="PAS-assoc_C"/>
</dbReference>
<dbReference type="SMART" id="SM00448">
    <property type="entry name" value="REC"/>
    <property type="match status" value="2"/>
</dbReference>
<dbReference type="RefSeq" id="WP_011138359.1">
    <property type="nucleotide sequence ID" value="NC_005090.1"/>
</dbReference>
<dbReference type="InterPro" id="IPR003594">
    <property type="entry name" value="HATPase_dom"/>
</dbReference>
<dbReference type="InterPro" id="IPR001789">
    <property type="entry name" value="Sig_transdc_resp-reg_receiver"/>
</dbReference>
<dbReference type="InterPro" id="IPR005467">
    <property type="entry name" value="His_kinase_dom"/>
</dbReference>
<feature type="modified residue" description="4-aspartylphosphate" evidence="4">
    <location>
        <position position="54"/>
    </location>
</feature>
<feature type="domain" description="Response regulatory" evidence="7">
    <location>
        <begin position="5"/>
        <end position="116"/>
    </location>
</feature>
<feature type="modified residue" description="4-aspartylphosphate" evidence="4">
    <location>
        <position position="175"/>
    </location>
</feature>
<dbReference type="PROSITE" id="PS50113">
    <property type="entry name" value="PAC"/>
    <property type="match status" value="1"/>
</dbReference>
<keyword evidence="11" id="KW-1185">Reference proteome</keyword>
<dbReference type="Pfam" id="PF00072">
    <property type="entry name" value="Response_reg"/>
    <property type="match status" value="2"/>
</dbReference>
<dbReference type="SMART" id="SM00091">
    <property type="entry name" value="PAS"/>
    <property type="match status" value="2"/>
</dbReference>
<keyword evidence="10" id="KW-0418">Kinase</keyword>
<evidence type="ECO:0000313" key="10">
    <source>
        <dbReference type="EMBL" id="CAE09559.1"/>
    </source>
</evidence>
<dbReference type="eggNOG" id="COG4191">
    <property type="taxonomic scope" value="Bacteria"/>
</dbReference>
<dbReference type="InterPro" id="IPR004358">
    <property type="entry name" value="Sig_transdc_His_kin-like_C"/>
</dbReference>
<dbReference type="Pfam" id="PF08447">
    <property type="entry name" value="PAS_3"/>
    <property type="match status" value="1"/>
</dbReference>
<dbReference type="Pfam" id="PF13188">
    <property type="entry name" value="PAS_8"/>
    <property type="match status" value="1"/>
</dbReference>
<evidence type="ECO:0000259" key="7">
    <source>
        <dbReference type="PROSITE" id="PS50110"/>
    </source>
</evidence>
<protein>
    <recommendedName>
        <fullName evidence="2">histidine kinase</fullName>
        <ecNumber evidence="2">2.7.13.3</ecNumber>
    </recommendedName>
</protein>
<evidence type="ECO:0000256" key="4">
    <source>
        <dbReference type="PROSITE-ProRule" id="PRU00169"/>
    </source>
</evidence>
<evidence type="ECO:0000256" key="3">
    <source>
        <dbReference type="ARBA" id="ARBA00022553"/>
    </source>
</evidence>
<dbReference type="EC" id="2.7.13.3" evidence="2"/>
<dbReference type="InterPro" id="IPR013655">
    <property type="entry name" value="PAS_fold_3"/>
</dbReference>
<gene>
    <name evidence="10" type="primary">RHPS</name>
    <name evidence="10" type="ordered locus">WS0415</name>
</gene>
<dbReference type="SUPFAM" id="SSF52172">
    <property type="entry name" value="CheY-like"/>
    <property type="match status" value="2"/>
</dbReference>
<dbReference type="STRING" id="273121.WS0415"/>
<dbReference type="AlphaFoldDB" id="Q7MA84"/>
<feature type="domain" description="PAC" evidence="9">
    <location>
        <begin position="338"/>
        <end position="390"/>
    </location>
</feature>
<evidence type="ECO:0000259" key="9">
    <source>
        <dbReference type="PROSITE" id="PS50113"/>
    </source>
</evidence>
<evidence type="ECO:0000313" key="11">
    <source>
        <dbReference type="Proteomes" id="UP000000422"/>
    </source>
</evidence>
<feature type="domain" description="Histidine kinase" evidence="6">
    <location>
        <begin position="552"/>
        <end position="776"/>
    </location>
</feature>
<dbReference type="InterPro" id="IPR036890">
    <property type="entry name" value="HATPase_C_sf"/>
</dbReference>
<dbReference type="SUPFAM" id="SSF55785">
    <property type="entry name" value="PYP-like sensor domain (PAS domain)"/>
    <property type="match status" value="2"/>
</dbReference>
<evidence type="ECO:0000256" key="1">
    <source>
        <dbReference type="ARBA" id="ARBA00000085"/>
    </source>
</evidence>
<dbReference type="InterPro" id="IPR036097">
    <property type="entry name" value="HisK_dim/P_sf"/>
</dbReference>
<dbReference type="SMART" id="SM00387">
    <property type="entry name" value="HATPase_c"/>
    <property type="match status" value="1"/>
</dbReference>
<dbReference type="InterPro" id="IPR000014">
    <property type="entry name" value="PAS"/>
</dbReference>
<dbReference type="eggNOG" id="COG0745">
    <property type="taxonomic scope" value="Bacteria"/>
</dbReference>
<dbReference type="InterPro" id="IPR001610">
    <property type="entry name" value="PAC"/>
</dbReference>
<dbReference type="HOGENOM" id="CLU_412031_0_0_7"/>
<dbReference type="CDD" id="cd00156">
    <property type="entry name" value="REC"/>
    <property type="match status" value="1"/>
</dbReference>
<accession>Q7MA84</accession>
<dbReference type="PROSITE" id="PS50110">
    <property type="entry name" value="RESPONSE_REGULATORY"/>
    <property type="match status" value="2"/>
</dbReference>
<dbReference type="KEGG" id="wsu:WS0415"/>
<name>Q7MA84_WOLSU</name>
<keyword evidence="5" id="KW-0175">Coiled coil</keyword>
<dbReference type="EMBL" id="BX571658">
    <property type="protein sequence ID" value="CAE09559.1"/>
    <property type="molecule type" value="Genomic_DNA"/>
</dbReference>
<dbReference type="Gene3D" id="2.10.70.100">
    <property type="match status" value="1"/>
</dbReference>
<evidence type="ECO:0000256" key="5">
    <source>
        <dbReference type="SAM" id="Coils"/>
    </source>
</evidence>
<dbReference type="SUPFAM" id="SSF47384">
    <property type="entry name" value="Homodimeric domain of signal transducing histidine kinase"/>
    <property type="match status" value="1"/>
</dbReference>
<dbReference type="SMART" id="SM00086">
    <property type="entry name" value="PAC"/>
    <property type="match status" value="2"/>
</dbReference>
<dbReference type="InterPro" id="IPR035965">
    <property type="entry name" value="PAS-like_dom_sf"/>
</dbReference>
<feature type="domain" description="Response regulatory" evidence="7">
    <location>
        <begin position="126"/>
        <end position="242"/>
    </location>
</feature>
<organism evidence="11">
    <name type="scientific">Wolinella succinogenes (strain ATCC 29543 / DSM 1740 / CCUG 13145 / JCM 31913 / LMG 7466 / NCTC 11488 / FDC 602W)</name>
    <name type="common">Vibrio succinogenes</name>
    <dbReference type="NCBI Taxonomy" id="273121"/>
    <lineage>
        <taxon>Bacteria</taxon>
        <taxon>Pseudomonadati</taxon>
        <taxon>Campylobacterota</taxon>
        <taxon>Epsilonproteobacteria</taxon>
        <taxon>Campylobacterales</taxon>
        <taxon>Helicobacteraceae</taxon>
        <taxon>Wolinella</taxon>
    </lineage>
</organism>
<dbReference type="Gene3D" id="3.40.50.2300">
    <property type="match status" value="2"/>
</dbReference>
<dbReference type="Gene3D" id="3.30.565.10">
    <property type="entry name" value="Histidine kinase-like ATPase, C-terminal domain"/>
    <property type="match status" value="1"/>
</dbReference>
<dbReference type="Gene3D" id="3.30.450.20">
    <property type="entry name" value="PAS domain"/>
    <property type="match status" value="2"/>
</dbReference>
<dbReference type="Pfam" id="PF02518">
    <property type="entry name" value="HATPase_c"/>
    <property type="match status" value="1"/>
</dbReference>
<dbReference type="PANTHER" id="PTHR43547">
    <property type="entry name" value="TWO-COMPONENT HISTIDINE KINASE"/>
    <property type="match status" value="1"/>
</dbReference>
<keyword evidence="3 4" id="KW-0597">Phosphoprotein</keyword>
<feature type="coiled-coil region" evidence="5">
    <location>
        <begin position="242"/>
        <end position="271"/>
    </location>
</feature>